<dbReference type="VEuPathDB" id="MicrosporidiaDB:HERIO_2450"/>
<dbReference type="GO" id="GO:0002181">
    <property type="term" value="P:cytoplasmic translation"/>
    <property type="evidence" value="ECO:0007669"/>
    <property type="project" value="TreeGrafter"/>
</dbReference>
<keyword evidence="3 4" id="KW-0687">Ribonucleoprotein</keyword>
<proteinExistence type="inferred from homology"/>
<reference evidence="5 6" key="1">
    <citation type="journal article" date="2017" name="Environ. Microbiol.">
        <title>Decay of the glycolytic pathway and adaptation to intranuclear parasitism within Enterocytozoonidae microsporidia.</title>
        <authorList>
            <person name="Wiredu Boakye D."/>
            <person name="Jaroenlak P."/>
            <person name="Prachumwat A."/>
            <person name="Williams T.A."/>
            <person name="Bateman K.S."/>
            <person name="Itsathitphaisarn O."/>
            <person name="Sritunyalucksana K."/>
            <person name="Paszkiewicz K.H."/>
            <person name="Moore K.A."/>
            <person name="Stentiford G.D."/>
            <person name="Williams B.A."/>
        </authorList>
    </citation>
    <scope>NUCLEOTIDE SEQUENCE [LARGE SCALE GENOMIC DNA]</scope>
    <source>
        <strain evidence="6">canceri</strain>
    </source>
</reference>
<gene>
    <name evidence="5" type="primary">RL15</name>
    <name evidence="5" type="ORF">A0H76_726</name>
</gene>
<dbReference type="EMBL" id="LTAI01000176">
    <property type="protein sequence ID" value="ORD99517.1"/>
    <property type="molecule type" value="Genomic_DNA"/>
</dbReference>
<dbReference type="AlphaFoldDB" id="A0A1X0QIA9"/>
<evidence type="ECO:0000313" key="6">
    <source>
        <dbReference type="Proteomes" id="UP000192501"/>
    </source>
</evidence>
<dbReference type="VEuPathDB" id="MicrosporidiaDB:A0H76_726"/>
<dbReference type="SUPFAM" id="SSF54189">
    <property type="entry name" value="Ribosomal proteins S24e, L23 and L15e"/>
    <property type="match status" value="1"/>
</dbReference>
<protein>
    <recommendedName>
        <fullName evidence="4">Ribosomal protein L15</fullName>
    </recommendedName>
</protein>
<dbReference type="InterPro" id="IPR012678">
    <property type="entry name" value="Ribosomal_uL23/eL15/eS24_sf"/>
</dbReference>
<sequence>MTFSQLLRAVHRRRQSDVMKYTLRLKMVEARHKDTVHRVDKPLFPERARKLGYRAKQGFTIFSVKIRKGDAIRNYNNGNTHGKCVNAGIHQIKTSLNKQNQAEQIVGKQLGSLRVLSSYSIGSDLKHHYFEVIMVDPNHNAIRNDRKINFICEKKHREMRGLTSAGRRSRGLGKGIGYGHVKGGSQRAAWRRNNTLLLKKFR</sequence>
<evidence type="ECO:0000256" key="3">
    <source>
        <dbReference type="ARBA" id="ARBA00023274"/>
    </source>
</evidence>
<accession>A0A1X0QIA9</accession>
<evidence type="ECO:0000313" key="5">
    <source>
        <dbReference type="EMBL" id="ORD99517.1"/>
    </source>
</evidence>
<dbReference type="GO" id="GO:0022625">
    <property type="term" value="C:cytosolic large ribosomal subunit"/>
    <property type="evidence" value="ECO:0007669"/>
    <property type="project" value="TreeGrafter"/>
</dbReference>
<evidence type="ECO:0000256" key="4">
    <source>
        <dbReference type="RuleBase" id="RU000663"/>
    </source>
</evidence>
<dbReference type="Proteomes" id="UP000192501">
    <property type="component" value="Unassembled WGS sequence"/>
</dbReference>
<evidence type="ECO:0000256" key="2">
    <source>
        <dbReference type="ARBA" id="ARBA00022980"/>
    </source>
</evidence>
<dbReference type="GO" id="GO:0003735">
    <property type="term" value="F:structural constituent of ribosome"/>
    <property type="evidence" value="ECO:0007669"/>
    <property type="project" value="InterPro"/>
</dbReference>
<keyword evidence="2 4" id="KW-0689">Ribosomal protein</keyword>
<dbReference type="PANTHER" id="PTHR11847:SF4">
    <property type="entry name" value="LARGE RIBOSOMAL SUBUNIT PROTEIN EL15"/>
    <property type="match status" value="1"/>
</dbReference>
<dbReference type="PANTHER" id="PTHR11847">
    <property type="entry name" value="RIBOSOMAL PROTEIN L15"/>
    <property type="match status" value="1"/>
</dbReference>
<dbReference type="InterPro" id="IPR000439">
    <property type="entry name" value="Ribosomal_eL15"/>
</dbReference>
<comment type="caution">
    <text evidence="5">The sequence shown here is derived from an EMBL/GenBank/DDBJ whole genome shotgun (WGS) entry which is preliminary data.</text>
</comment>
<dbReference type="Pfam" id="PF00827">
    <property type="entry name" value="Ribosomal_L15e"/>
    <property type="match status" value="1"/>
</dbReference>
<dbReference type="SMART" id="SM01384">
    <property type="entry name" value="Ribosomal_L15e"/>
    <property type="match status" value="1"/>
</dbReference>
<comment type="similarity">
    <text evidence="1 4">Belongs to the eukaryotic ribosomal protein eL15 family.</text>
</comment>
<name>A0A1X0QIA9_9MICR</name>
<organism evidence="5 6">
    <name type="scientific">Hepatospora eriocheir</name>
    <dbReference type="NCBI Taxonomy" id="1081669"/>
    <lineage>
        <taxon>Eukaryota</taxon>
        <taxon>Fungi</taxon>
        <taxon>Fungi incertae sedis</taxon>
        <taxon>Microsporidia</taxon>
        <taxon>Hepatosporidae</taxon>
        <taxon>Hepatospora</taxon>
    </lineage>
</organism>
<evidence type="ECO:0000256" key="1">
    <source>
        <dbReference type="ARBA" id="ARBA00006857"/>
    </source>
</evidence>
<dbReference type="Gene3D" id="3.40.1120.10">
    <property type="entry name" value="Ribosomal protein l15e"/>
    <property type="match status" value="1"/>
</dbReference>
<dbReference type="GO" id="GO:0003723">
    <property type="term" value="F:RNA binding"/>
    <property type="evidence" value="ECO:0007669"/>
    <property type="project" value="TreeGrafter"/>
</dbReference>
<dbReference type="InterPro" id="IPR024794">
    <property type="entry name" value="Rbsml_eL15_core_dom_sf"/>
</dbReference>